<proteinExistence type="predicted"/>
<protein>
    <submittedName>
        <fullName evidence="1">Uncharacterized protein</fullName>
    </submittedName>
</protein>
<comment type="caution">
    <text evidence="1">The sequence shown here is derived from an EMBL/GenBank/DDBJ whole genome shotgun (WGS) entry which is preliminary data.</text>
</comment>
<gene>
    <name evidence="1" type="ORF">DXA27_01505</name>
</gene>
<reference evidence="1 2" key="1">
    <citation type="submission" date="2018-08" db="EMBL/GenBank/DDBJ databases">
        <title>A genome reference for cultivated species of the human gut microbiota.</title>
        <authorList>
            <person name="Zou Y."/>
            <person name="Xue W."/>
            <person name="Luo G."/>
        </authorList>
    </citation>
    <scope>NUCLEOTIDE SEQUENCE [LARGE SCALE GENOMIC DNA]</scope>
    <source>
        <strain evidence="1 2">OF01-1</strain>
    </source>
</reference>
<dbReference type="EMBL" id="QSDG01000001">
    <property type="protein sequence ID" value="RGY71896.1"/>
    <property type="molecule type" value="Genomic_DNA"/>
</dbReference>
<organism evidence="1 2">
    <name type="scientific">Bacteroides fragilis</name>
    <dbReference type="NCBI Taxonomy" id="817"/>
    <lineage>
        <taxon>Bacteria</taxon>
        <taxon>Pseudomonadati</taxon>
        <taxon>Bacteroidota</taxon>
        <taxon>Bacteroidia</taxon>
        <taxon>Bacteroidales</taxon>
        <taxon>Bacteroidaceae</taxon>
        <taxon>Bacteroides</taxon>
    </lineage>
</organism>
<sequence>MLKDGLVRPFGDLPEKGGFPYMRRQVSAYTQIYFCLCVNPNPSERLLWGVLERERVIGAERGVAVPPVPLL</sequence>
<evidence type="ECO:0000313" key="1">
    <source>
        <dbReference type="EMBL" id="RGY71896.1"/>
    </source>
</evidence>
<dbReference type="Proteomes" id="UP000284614">
    <property type="component" value="Unassembled WGS sequence"/>
</dbReference>
<accession>A0A413K6Z1</accession>
<evidence type="ECO:0000313" key="2">
    <source>
        <dbReference type="Proteomes" id="UP000284614"/>
    </source>
</evidence>
<dbReference type="AlphaFoldDB" id="A0A413K6Z1"/>
<name>A0A413K6Z1_BACFG</name>